<organism evidence="2">
    <name type="scientific">Rhizophora mucronata</name>
    <name type="common">Asiatic mangrove</name>
    <dbReference type="NCBI Taxonomy" id="61149"/>
    <lineage>
        <taxon>Eukaryota</taxon>
        <taxon>Viridiplantae</taxon>
        <taxon>Streptophyta</taxon>
        <taxon>Embryophyta</taxon>
        <taxon>Tracheophyta</taxon>
        <taxon>Spermatophyta</taxon>
        <taxon>Magnoliopsida</taxon>
        <taxon>eudicotyledons</taxon>
        <taxon>Gunneridae</taxon>
        <taxon>Pentapetalae</taxon>
        <taxon>rosids</taxon>
        <taxon>fabids</taxon>
        <taxon>Malpighiales</taxon>
        <taxon>Rhizophoraceae</taxon>
        <taxon>Rhizophora</taxon>
    </lineage>
</organism>
<reference evidence="2" key="1">
    <citation type="submission" date="2018-02" db="EMBL/GenBank/DDBJ databases">
        <title>Rhizophora mucronata_Transcriptome.</title>
        <authorList>
            <person name="Meera S.P."/>
            <person name="Sreeshan A."/>
            <person name="Augustine A."/>
        </authorList>
    </citation>
    <scope>NUCLEOTIDE SEQUENCE</scope>
    <source>
        <tissue evidence="2">Leaf</tissue>
    </source>
</reference>
<accession>A0A2P2N0D0</accession>
<keyword evidence="1" id="KW-0472">Membrane</keyword>
<sequence>MFQSCITSIDETSVITSIRAFHLDHQIRTLTFKNLSALFNLVNFSMICIPNWLFNSSFLSRRFLYTFTCIMESHMIVNIGMSTKLGGERYHAFSYHELCIVVIGNIPLLFH</sequence>
<keyword evidence="1" id="KW-0812">Transmembrane</keyword>
<evidence type="ECO:0000313" key="2">
    <source>
        <dbReference type="EMBL" id="MBX35937.1"/>
    </source>
</evidence>
<feature type="transmembrane region" description="Helical" evidence="1">
    <location>
        <begin position="35"/>
        <end position="54"/>
    </location>
</feature>
<evidence type="ECO:0000256" key="1">
    <source>
        <dbReference type="SAM" id="Phobius"/>
    </source>
</evidence>
<keyword evidence="1" id="KW-1133">Transmembrane helix</keyword>
<name>A0A2P2N0D0_RHIMU</name>
<proteinExistence type="predicted"/>
<dbReference type="EMBL" id="GGEC01055453">
    <property type="protein sequence ID" value="MBX35937.1"/>
    <property type="molecule type" value="Transcribed_RNA"/>
</dbReference>
<dbReference type="AlphaFoldDB" id="A0A2P2N0D0"/>
<protein>
    <submittedName>
        <fullName evidence="2">Uncharacterized protein LOC105647985 isoform X1</fullName>
    </submittedName>
</protein>